<dbReference type="AlphaFoldDB" id="A0A1Q9C8F4"/>
<keyword evidence="4 6" id="KW-0472">Membrane</keyword>
<dbReference type="OrthoDB" id="419963at2759"/>
<dbReference type="PANTHER" id="PTHR43310">
    <property type="entry name" value="SULFATE TRANSPORTER YBAR-RELATED"/>
    <property type="match status" value="1"/>
</dbReference>
<accession>A0A1Q9C8F4</accession>
<reference evidence="8 9" key="1">
    <citation type="submission" date="2016-02" db="EMBL/GenBank/DDBJ databases">
        <title>Genome analysis of coral dinoflagellate symbionts highlights evolutionary adaptations to a symbiotic lifestyle.</title>
        <authorList>
            <person name="Aranda M."/>
            <person name="Li Y."/>
            <person name="Liew Y.J."/>
            <person name="Baumgarten S."/>
            <person name="Simakov O."/>
            <person name="Wilson M."/>
            <person name="Piel J."/>
            <person name="Ashoor H."/>
            <person name="Bougouffa S."/>
            <person name="Bajic V.B."/>
            <person name="Ryu T."/>
            <person name="Ravasi T."/>
            <person name="Bayer T."/>
            <person name="Micklem G."/>
            <person name="Kim H."/>
            <person name="Bhak J."/>
            <person name="Lajeunesse T.C."/>
            <person name="Voolstra C.R."/>
        </authorList>
    </citation>
    <scope>NUCLEOTIDE SEQUENCE [LARGE SCALE GENOMIC DNA]</scope>
    <source>
        <strain evidence="8 9">CCMP2467</strain>
    </source>
</reference>
<keyword evidence="3 6" id="KW-1133">Transmembrane helix</keyword>
<keyword evidence="2 6" id="KW-0812">Transmembrane</keyword>
<feature type="transmembrane region" description="Helical" evidence="6">
    <location>
        <begin position="370"/>
        <end position="390"/>
    </location>
</feature>
<evidence type="ECO:0000313" key="9">
    <source>
        <dbReference type="Proteomes" id="UP000186817"/>
    </source>
</evidence>
<feature type="transmembrane region" description="Helical" evidence="6">
    <location>
        <begin position="109"/>
        <end position="130"/>
    </location>
</feature>
<evidence type="ECO:0000256" key="6">
    <source>
        <dbReference type="SAM" id="Phobius"/>
    </source>
</evidence>
<feature type="domain" description="SLC26A/SulP transporter" evidence="7">
    <location>
        <begin position="74"/>
        <end position="213"/>
    </location>
</feature>
<dbReference type="InterPro" id="IPR011547">
    <property type="entry name" value="SLC26A/SulP_dom"/>
</dbReference>
<dbReference type="EMBL" id="LSRX01001510">
    <property type="protein sequence ID" value="OLP79223.1"/>
    <property type="molecule type" value="Genomic_DNA"/>
</dbReference>
<keyword evidence="9" id="KW-1185">Reference proteome</keyword>
<sequence length="511" mass="55123">MVAPLDDGEINRGVSYDLGTAPLLPGSPHRSKPRREKQRFGGRPWVGVNVTAGLIMGGRDHSRGAPDWGAVGVNVTAGLIMGVREALGGIVSASMVFSSSDNPEISSMLQFGISMTLYTMSVGVLWYAVFGRLQLLGRLREAPEKIPATVFAIICTSSILSGLVSILFGKLQWATSMLMIPKPVVSGFLGAIGVVVLQAGLKTASGVPFHHFWPDMGWAEFCNSTDRLLQVACMMLHFICIRCGPGVCATLLDIERHPARKDAAAWPCGALSIWTTYSLSDVDLDTVWEICVSLDIVALVAMAILCTMLGALAITGRYPTGPAGDPAPDDPLDFNAELTTVGAVLCNQAINLSQLPAPRRLREDGGTHRIAVLTIALVAGSLFIFGFPIGSVVPKWFLGGLFMNTGWSFLKKTLMSYQSMSTFKWRGLHIVSMQYGISTCCVLMALYFSPTTAIMAGLCLSIVLFVWDGMSTSPVSSVVDGQHVVSRTKRPWWEMNVLAAEGDRVRLLYLQ</sequence>
<gene>
    <name evidence="8" type="ORF">AK812_SmicGene40512</name>
</gene>
<name>A0A1Q9C8F4_SYMMI</name>
<dbReference type="GO" id="GO:0016020">
    <property type="term" value="C:membrane"/>
    <property type="evidence" value="ECO:0007669"/>
    <property type="project" value="UniProtKB-SubCell"/>
</dbReference>
<evidence type="ECO:0000256" key="1">
    <source>
        <dbReference type="ARBA" id="ARBA00004141"/>
    </source>
</evidence>
<evidence type="ECO:0000256" key="3">
    <source>
        <dbReference type="ARBA" id="ARBA00022989"/>
    </source>
</evidence>
<feature type="transmembrane region" description="Helical" evidence="6">
    <location>
        <begin position="77"/>
        <end position="97"/>
    </location>
</feature>
<comment type="caution">
    <text evidence="8">The sequence shown here is derived from an EMBL/GenBank/DDBJ whole genome shotgun (WGS) entry which is preliminary data.</text>
</comment>
<evidence type="ECO:0000256" key="4">
    <source>
        <dbReference type="ARBA" id="ARBA00023136"/>
    </source>
</evidence>
<comment type="subcellular location">
    <subcellularLocation>
        <location evidence="1">Membrane</location>
        <topology evidence="1">Multi-pass membrane protein</topology>
    </subcellularLocation>
</comment>
<feature type="transmembrane region" description="Helical" evidence="6">
    <location>
        <begin position="150"/>
        <end position="171"/>
    </location>
</feature>
<evidence type="ECO:0000256" key="5">
    <source>
        <dbReference type="SAM" id="MobiDB-lite"/>
    </source>
</evidence>
<feature type="transmembrane region" description="Helical" evidence="6">
    <location>
        <begin position="183"/>
        <end position="201"/>
    </location>
</feature>
<feature type="transmembrane region" description="Helical" evidence="6">
    <location>
        <begin position="292"/>
        <end position="314"/>
    </location>
</feature>
<feature type="transmembrane region" description="Helical" evidence="6">
    <location>
        <begin position="435"/>
        <end position="467"/>
    </location>
</feature>
<evidence type="ECO:0000259" key="7">
    <source>
        <dbReference type="Pfam" id="PF00916"/>
    </source>
</evidence>
<evidence type="ECO:0000313" key="8">
    <source>
        <dbReference type="EMBL" id="OLP79223.1"/>
    </source>
</evidence>
<dbReference type="Proteomes" id="UP000186817">
    <property type="component" value="Unassembled WGS sequence"/>
</dbReference>
<dbReference type="PANTHER" id="PTHR43310:SF2">
    <property type="entry name" value="SLC26A_SULP TRANSPORTER DOMAIN-CONTAINING PROTEIN"/>
    <property type="match status" value="1"/>
</dbReference>
<dbReference type="Pfam" id="PF00916">
    <property type="entry name" value="Sulfate_transp"/>
    <property type="match status" value="1"/>
</dbReference>
<evidence type="ECO:0000256" key="2">
    <source>
        <dbReference type="ARBA" id="ARBA00022692"/>
    </source>
</evidence>
<proteinExistence type="predicted"/>
<feature type="non-terminal residue" evidence="8">
    <location>
        <position position="511"/>
    </location>
</feature>
<feature type="region of interest" description="Disordered" evidence="5">
    <location>
        <begin position="19"/>
        <end position="40"/>
    </location>
</feature>
<dbReference type="InterPro" id="IPR052706">
    <property type="entry name" value="Membrane-Transporter-like"/>
</dbReference>
<protein>
    <recommendedName>
        <fullName evidence="7">SLC26A/SulP transporter domain-containing protein</fullName>
    </recommendedName>
</protein>
<organism evidence="8 9">
    <name type="scientific">Symbiodinium microadriaticum</name>
    <name type="common">Dinoflagellate</name>
    <name type="synonym">Zooxanthella microadriatica</name>
    <dbReference type="NCBI Taxonomy" id="2951"/>
    <lineage>
        <taxon>Eukaryota</taxon>
        <taxon>Sar</taxon>
        <taxon>Alveolata</taxon>
        <taxon>Dinophyceae</taxon>
        <taxon>Suessiales</taxon>
        <taxon>Symbiodiniaceae</taxon>
        <taxon>Symbiodinium</taxon>
    </lineage>
</organism>